<dbReference type="RefSeq" id="WP_222706974.1">
    <property type="nucleotide sequence ID" value="NZ_VOXD01000001.1"/>
</dbReference>
<evidence type="ECO:0000256" key="2">
    <source>
        <dbReference type="ARBA" id="ARBA00022801"/>
    </source>
</evidence>
<dbReference type="PANTHER" id="PTHR38764">
    <property type="entry name" value="ACYL CARRIER PROTEIN PHOSPHODIESTERASE"/>
    <property type="match status" value="1"/>
</dbReference>
<keyword evidence="1" id="KW-0444">Lipid biosynthesis</keyword>
<comment type="caution">
    <text evidence="4">The sequence shown here is derived from an EMBL/GenBank/DDBJ whole genome shotgun (WGS) entry which is preliminary data.</text>
</comment>
<keyword evidence="5" id="KW-1185">Reference proteome</keyword>
<dbReference type="Pfam" id="PF04336">
    <property type="entry name" value="ACP_PD"/>
    <property type="match status" value="1"/>
</dbReference>
<dbReference type="Proteomes" id="UP000321907">
    <property type="component" value="Unassembled WGS sequence"/>
</dbReference>
<evidence type="ECO:0000313" key="5">
    <source>
        <dbReference type="Proteomes" id="UP000321907"/>
    </source>
</evidence>
<proteinExistence type="predicted"/>
<dbReference type="GO" id="GO:0006633">
    <property type="term" value="P:fatty acid biosynthetic process"/>
    <property type="evidence" value="ECO:0007669"/>
    <property type="project" value="InterPro"/>
</dbReference>
<sequence>MLNVDSSSMNFLAHLTLSYFNTDLQAGNFLGDFVKGKAKAELPVGVQRGIDMHRAIDAMTDTDPDVKALNHLLTNRHGRYASVITDIGFDHFLCLNWEQFGPLEFDGFRVGTYWALHARRGSMSGRVRGYIQGMLNHDWLTLYQSPEGMAHVFERLRPRLSKPELLDGVNESITEYHDEFNQTFLALFPRLQTLADAYRSDPTKTHRSAPGSLQLPT</sequence>
<gene>
    <name evidence="4" type="ORF">FUA23_00110</name>
</gene>
<keyword evidence="3" id="KW-0443">Lipid metabolism</keyword>
<dbReference type="PANTHER" id="PTHR38764:SF1">
    <property type="entry name" value="ACYL CARRIER PROTEIN PHOSPHODIESTERASE"/>
    <property type="match status" value="1"/>
</dbReference>
<keyword evidence="2" id="KW-0378">Hydrolase</keyword>
<accession>A0A5C7G0E8</accession>
<dbReference type="EMBL" id="VOXD01000001">
    <property type="protein sequence ID" value="TXF91623.1"/>
    <property type="molecule type" value="Genomic_DNA"/>
</dbReference>
<protein>
    <submittedName>
        <fullName evidence="4">DUF479 domain-containing protein</fullName>
    </submittedName>
</protein>
<evidence type="ECO:0000313" key="4">
    <source>
        <dbReference type="EMBL" id="TXF91623.1"/>
    </source>
</evidence>
<evidence type="ECO:0000256" key="3">
    <source>
        <dbReference type="ARBA" id="ARBA00023098"/>
    </source>
</evidence>
<dbReference type="AlphaFoldDB" id="A0A5C7G0E8"/>
<dbReference type="InterPro" id="IPR007431">
    <property type="entry name" value="ACP_PD"/>
</dbReference>
<dbReference type="GO" id="GO:0008770">
    <property type="term" value="F:[acyl-carrier-protein] phosphodiesterase activity"/>
    <property type="evidence" value="ECO:0007669"/>
    <property type="project" value="InterPro"/>
</dbReference>
<evidence type="ECO:0000256" key="1">
    <source>
        <dbReference type="ARBA" id="ARBA00022516"/>
    </source>
</evidence>
<organism evidence="4 5">
    <name type="scientific">Neolewinella aurantiaca</name>
    <dbReference type="NCBI Taxonomy" id="2602767"/>
    <lineage>
        <taxon>Bacteria</taxon>
        <taxon>Pseudomonadati</taxon>
        <taxon>Bacteroidota</taxon>
        <taxon>Saprospiria</taxon>
        <taxon>Saprospirales</taxon>
        <taxon>Lewinellaceae</taxon>
        <taxon>Neolewinella</taxon>
    </lineage>
</organism>
<name>A0A5C7G0E8_9BACT</name>
<reference evidence="4 5" key="1">
    <citation type="submission" date="2019-08" db="EMBL/GenBank/DDBJ databases">
        <title>Lewinella sp. strain SSH13 Genome sequencing and assembly.</title>
        <authorList>
            <person name="Kim I."/>
        </authorList>
    </citation>
    <scope>NUCLEOTIDE SEQUENCE [LARGE SCALE GENOMIC DNA]</scope>
    <source>
        <strain evidence="4 5">SSH13</strain>
    </source>
</reference>